<evidence type="ECO:0000313" key="4">
    <source>
        <dbReference type="Proteomes" id="UP000045051"/>
    </source>
</evidence>
<dbReference type="NCBIfam" id="NF006307">
    <property type="entry name" value="PRK08507.1"/>
    <property type="match status" value="1"/>
</dbReference>
<dbReference type="GO" id="GO:0008977">
    <property type="term" value="F:prephenate dehydrogenase (NAD+) activity"/>
    <property type="evidence" value="ECO:0007669"/>
    <property type="project" value="UniProtKB-EC"/>
</dbReference>
<dbReference type="Pfam" id="PF02153">
    <property type="entry name" value="PDH_N"/>
    <property type="match status" value="1"/>
</dbReference>
<dbReference type="InterPro" id="IPR046826">
    <property type="entry name" value="PDH_N"/>
</dbReference>
<dbReference type="PANTHER" id="PTHR21363">
    <property type="entry name" value="PREPHENATE DEHYDROGENASE"/>
    <property type="match status" value="1"/>
</dbReference>
<dbReference type="InterPro" id="IPR003099">
    <property type="entry name" value="Prephen_DH"/>
</dbReference>
<dbReference type="EC" id="1.3.1.12" evidence="3"/>
<dbReference type="SUPFAM" id="SSF48179">
    <property type="entry name" value="6-phosphogluconate dehydrogenase C-terminal domain-like"/>
    <property type="match status" value="1"/>
</dbReference>
<dbReference type="GO" id="GO:0070403">
    <property type="term" value="F:NAD+ binding"/>
    <property type="evidence" value="ECO:0007669"/>
    <property type="project" value="InterPro"/>
</dbReference>
<feature type="domain" description="Prephenate/arogenate dehydrogenase" evidence="2">
    <location>
        <begin position="2"/>
        <end position="280"/>
    </location>
</feature>
<evidence type="ECO:0000256" key="1">
    <source>
        <dbReference type="ARBA" id="ARBA00023002"/>
    </source>
</evidence>
<dbReference type="InterPro" id="IPR046825">
    <property type="entry name" value="PDH_C"/>
</dbReference>
<dbReference type="SUPFAM" id="SSF51735">
    <property type="entry name" value="NAD(P)-binding Rossmann-fold domains"/>
    <property type="match status" value="1"/>
</dbReference>
<dbReference type="InterPro" id="IPR050812">
    <property type="entry name" value="Preph/Arog_dehydrog"/>
</dbReference>
<dbReference type="Proteomes" id="UP000045051">
    <property type="component" value="Unassembled WGS sequence"/>
</dbReference>
<proteinExistence type="predicted"/>
<dbReference type="GO" id="GO:0004665">
    <property type="term" value="F:prephenate dehydrogenase (NADP+) activity"/>
    <property type="evidence" value="ECO:0007669"/>
    <property type="project" value="InterPro"/>
</dbReference>
<keyword evidence="4" id="KW-1185">Reference proteome</keyword>
<dbReference type="Gene3D" id="3.40.50.720">
    <property type="entry name" value="NAD(P)-binding Rossmann-like Domain"/>
    <property type="match status" value="1"/>
</dbReference>
<dbReference type="Gene3D" id="1.10.3660.10">
    <property type="entry name" value="6-phosphogluconate dehydrogenase C-terminal like domain"/>
    <property type="match status" value="1"/>
</dbReference>
<dbReference type="InterPro" id="IPR036291">
    <property type="entry name" value="NAD(P)-bd_dom_sf"/>
</dbReference>
<dbReference type="RefSeq" id="WP_042344060.1">
    <property type="nucleotide sequence ID" value="NZ_CDOI01000136.1"/>
</dbReference>
<dbReference type="GO" id="GO:0006571">
    <property type="term" value="P:tyrosine biosynthetic process"/>
    <property type="evidence" value="ECO:0007669"/>
    <property type="project" value="InterPro"/>
</dbReference>
<dbReference type="Pfam" id="PF20463">
    <property type="entry name" value="PDH_C"/>
    <property type="match status" value="1"/>
</dbReference>
<evidence type="ECO:0000313" key="3">
    <source>
        <dbReference type="EMBL" id="CEN45618.1"/>
    </source>
</evidence>
<sequence length="280" mass="31436">MNKAVIIGLGLIGGSIALELRKRCGYTLWGIDANPAHINKATALGIIDNEVDYEAIKEADVVIISVPVHITPQVVAKALDYVGEQTLVFDVGSVKERICKHVENHSNRSHFVAGHPLAGTEFSGPESAVYDLFDGKVMVLCDTEKSHWKHLDKAIEISKKLNMRVKMMPAHDHDLHAAYVSHLSHVISFVLGQTVLDIERNEQQIFDMASTGFASTARLAKSSPSTWSPIFLENKKHVLRSMEEYIKNLQNFKQLIENEDDENLRKTIKEINYIKKILQK</sequence>
<dbReference type="PROSITE" id="PS51176">
    <property type="entry name" value="PDH_ADH"/>
    <property type="match status" value="1"/>
</dbReference>
<accession>A0A0B7I6U5</accession>
<dbReference type="FunFam" id="3.40.50.720:FF:000208">
    <property type="entry name" value="Prephenate dehydrogenase"/>
    <property type="match status" value="1"/>
</dbReference>
<dbReference type="EMBL" id="CDOI01000136">
    <property type="protein sequence ID" value="CEN45618.1"/>
    <property type="molecule type" value="Genomic_DNA"/>
</dbReference>
<protein>
    <submittedName>
        <fullName evidence="3">Prephenate dehydrogenase</fullName>
        <ecNumber evidence="3">1.3.1.12</ecNumber>
    </submittedName>
</protein>
<keyword evidence="1 3" id="KW-0560">Oxidoreductase</keyword>
<dbReference type="InterPro" id="IPR008927">
    <property type="entry name" value="6-PGluconate_DH-like_C_sf"/>
</dbReference>
<gene>
    <name evidence="3" type="ORF">CCAND38_260019</name>
</gene>
<organism evidence="3 4">
    <name type="scientific">Capnocytophaga canis</name>
    <dbReference type="NCBI Taxonomy" id="1848903"/>
    <lineage>
        <taxon>Bacteria</taxon>
        <taxon>Pseudomonadati</taxon>
        <taxon>Bacteroidota</taxon>
        <taxon>Flavobacteriia</taxon>
        <taxon>Flavobacteriales</taxon>
        <taxon>Flavobacteriaceae</taxon>
        <taxon>Capnocytophaga</taxon>
    </lineage>
</organism>
<evidence type="ECO:0000259" key="2">
    <source>
        <dbReference type="PROSITE" id="PS51176"/>
    </source>
</evidence>
<dbReference type="PANTHER" id="PTHR21363:SF0">
    <property type="entry name" value="PREPHENATE DEHYDROGENASE [NADP(+)]"/>
    <property type="match status" value="1"/>
</dbReference>
<dbReference type="AlphaFoldDB" id="A0A0B7I6U5"/>
<reference evidence="3 4" key="1">
    <citation type="submission" date="2015-01" db="EMBL/GenBank/DDBJ databases">
        <authorList>
            <person name="Xiang T."/>
            <person name="Song Y."/>
            <person name="Huang L."/>
            <person name="Wang B."/>
            <person name="Wu P."/>
        </authorList>
    </citation>
    <scope>NUCLEOTIDE SEQUENCE [LARGE SCALE GENOMIC DNA]</scope>
    <source>
        <strain evidence="3 4">CcD38</strain>
    </source>
</reference>
<name>A0A0B7I6U5_9FLAO</name>